<keyword evidence="1" id="KW-0479">Metal-binding</keyword>
<feature type="region of interest" description="Disordered" evidence="4">
    <location>
        <begin position="334"/>
        <end position="361"/>
    </location>
</feature>
<dbReference type="GO" id="GO:0009055">
    <property type="term" value="F:electron transfer activity"/>
    <property type="evidence" value="ECO:0007669"/>
    <property type="project" value="InterPro"/>
</dbReference>
<dbReference type="CDD" id="cd22744">
    <property type="entry name" value="OTU"/>
    <property type="match status" value="1"/>
</dbReference>
<evidence type="ECO:0000256" key="4">
    <source>
        <dbReference type="SAM" id="MobiDB-lite"/>
    </source>
</evidence>
<dbReference type="InterPro" id="IPR017896">
    <property type="entry name" value="4Fe4S_Fe-S-bd"/>
</dbReference>
<dbReference type="GO" id="GO:0005783">
    <property type="term" value="C:endoplasmic reticulum"/>
    <property type="evidence" value="ECO:0007669"/>
    <property type="project" value="UniProtKB-ARBA"/>
</dbReference>
<evidence type="ECO:0000259" key="5">
    <source>
        <dbReference type="PROSITE" id="PS50076"/>
    </source>
</evidence>
<dbReference type="PROSITE" id="PS50076">
    <property type="entry name" value="DNAJ_2"/>
    <property type="match status" value="1"/>
</dbReference>
<dbReference type="Gene3D" id="1.10.287.110">
    <property type="entry name" value="DnaJ domain"/>
    <property type="match status" value="1"/>
</dbReference>
<evidence type="ECO:0000313" key="8">
    <source>
        <dbReference type="Proteomes" id="UP001179952"/>
    </source>
</evidence>
<dbReference type="GO" id="GO:0005506">
    <property type="term" value="F:iron ion binding"/>
    <property type="evidence" value="ECO:0007669"/>
    <property type="project" value="InterPro"/>
</dbReference>
<keyword evidence="3" id="KW-0411">Iron-sulfur</keyword>
<gene>
    <name evidence="7" type="ORF">QJS04_geneDACA012738</name>
</gene>
<reference evidence="7" key="2">
    <citation type="submission" date="2023-06" db="EMBL/GenBank/DDBJ databases">
        <authorList>
            <person name="Ma L."/>
            <person name="Liu K.-W."/>
            <person name="Li Z."/>
            <person name="Hsiao Y.-Y."/>
            <person name="Qi Y."/>
            <person name="Fu T."/>
            <person name="Tang G."/>
            <person name="Zhang D."/>
            <person name="Sun W.-H."/>
            <person name="Liu D.-K."/>
            <person name="Li Y."/>
            <person name="Chen G.-Z."/>
            <person name="Liu X.-D."/>
            <person name="Liao X.-Y."/>
            <person name="Jiang Y.-T."/>
            <person name="Yu X."/>
            <person name="Hao Y."/>
            <person name="Huang J."/>
            <person name="Zhao X.-W."/>
            <person name="Ke S."/>
            <person name="Chen Y.-Y."/>
            <person name="Wu W.-L."/>
            <person name="Hsu J.-L."/>
            <person name="Lin Y.-F."/>
            <person name="Huang M.-D."/>
            <person name="Li C.-Y."/>
            <person name="Huang L."/>
            <person name="Wang Z.-W."/>
            <person name="Zhao X."/>
            <person name="Zhong W.-Y."/>
            <person name="Peng D.-H."/>
            <person name="Ahmad S."/>
            <person name="Lan S."/>
            <person name="Zhang J.-S."/>
            <person name="Tsai W.-C."/>
            <person name="Van De Peer Y."/>
            <person name="Liu Z.-J."/>
        </authorList>
    </citation>
    <scope>NUCLEOTIDE SEQUENCE</scope>
    <source>
        <strain evidence="7">SCP</strain>
        <tissue evidence="7">Leaves</tissue>
    </source>
</reference>
<dbReference type="PRINTS" id="PR00352">
    <property type="entry name" value="3FE4SFRDOXIN"/>
</dbReference>
<dbReference type="PANTHER" id="PTHR44579">
    <property type="entry name" value="OS01G0730500 PROTEIN"/>
    <property type="match status" value="1"/>
</dbReference>
<dbReference type="AlphaFoldDB" id="A0AAV9A069"/>
<reference evidence="7" key="1">
    <citation type="journal article" date="2023" name="Nat. Commun.">
        <title>Diploid and tetraploid genomes of Acorus and the evolution of monocots.</title>
        <authorList>
            <person name="Ma L."/>
            <person name="Liu K.W."/>
            <person name="Li Z."/>
            <person name="Hsiao Y.Y."/>
            <person name="Qi Y."/>
            <person name="Fu T."/>
            <person name="Tang G.D."/>
            <person name="Zhang D."/>
            <person name="Sun W.H."/>
            <person name="Liu D.K."/>
            <person name="Li Y."/>
            <person name="Chen G.Z."/>
            <person name="Liu X.D."/>
            <person name="Liao X.Y."/>
            <person name="Jiang Y.T."/>
            <person name="Yu X."/>
            <person name="Hao Y."/>
            <person name="Huang J."/>
            <person name="Zhao X.W."/>
            <person name="Ke S."/>
            <person name="Chen Y.Y."/>
            <person name="Wu W.L."/>
            <person name="Hsu J.L."/>
            <person name="Lin Y.F."/>
            <person name="Huang M.D."/>
            <person name="Li C.Y."/>
            <person name="Huang L."/>
            <person name="Wang Z.W."/>
            <person name="Zhao X."/>
            <person name="Zhong W.Y."/>
            <person name="Peng D.H."/>
            <person name="Ahmad S."/>
            <person name="Lan S."/>
            <person name="Zhang J.S."/>
            <person name="Tsai W.C."/>
            <person name="Van de Peer Y."/>
            <person name="Liu Z.J."/>
        </authorList>
    </citation>
    <scope>NUCLEOTIDE SEQUENCE</scope>
    <source>
        <strain evidence="7">SCP</strain>
    </source>
</reference>
<dbReference type="InterPro" id="IPR001080">
    <property type="entry name" value="3Fe4S_ferredoxin"/>
</dbReference>
<evidence type="ECO:0000256" key="1">
    <source>
        <dbReference type="ARBA" id="ARBA00022723"/>
    </source>
</evidence>
<dbReference type="GO" id="GO:0051536">
    <property type="term" value="F:iron-sulfur cluster binding"/>
    <property type="evidence" value="ECO:0007669"/>
    <property type="project" value="UniProtKB-KW"/>
</dbReference>
<dbReference type="EMBL" id="JAUJYN010000028">
    <property type="protein sequence ID" value="KAK1257991.1"/>
    <property type="molecule type" value="Genomic_DNA"/>
</dbReference>
<name>A0AAV9A069_ACOGR</name>
<keyword evidence="2" id="KW-0408">Iron</keyword>
<protein>
    <submittedName>
        <fullName evidence="7">Uncharacterized protein</fullName>
    </submittedName>
</protein>
<dbReference type="InterPro" id="IPR001623">
    <property type="entry name" value="DnaJ_domain"/>
</dbReference>
<feature type="compositionally biased region" description="Low complexity" evidence="4">
    <location>
        <begin position="346"/>
        <end position="356"/>
    </location>
</feature>
<evidence type="ECO:0000313" key="7">
    <source>
        <dbReference type="EMBL" id="KAK1257991.1"/>
    </source>
</evidence>
<feature type="domain" description="J" evidence="5">
    <location>
        <begin position="72"/>
        <end position="149"/>
    </location>
</feature>
<dbReference type="Gene3D" id="3.30.70.20">
    <property type="match status" value="1"/>
</dbReference>
<dbReference type="PROSITE" id="PS51379">
    <property type="entry name" value="4FE4S_FER_2"/>
    <property type="match status" value="1"/>
</dbReference>
<feature type="domain" description="4Fe-4S ferredoxin-type" evidence="6">
    <location>
        <begin position="167"/>
        <end position="195"/>
    </location>
</feature>
<dbReference type="Proteomes" id="UP001179952">
    <property type="component" value="Unassembled WGS sequence"/>
</dbReference>
<organism evidence="7 8">
    <name type="scientific">Acorus gramineus</name>
    <name type="common">Dwarf sweet flag</name>
    <dbReference type="NCBI Taxonomy" id="55184"/>
    <lineage>
        <taxon>Eukaryota</taxon>
        <taxon>Viridiplantae</taxon>
        <taxon>Streptophyta</taxon>
        <taxon>Embryophyta</taxon>
        <taxon>Tracheophyta</taxon>
        <taxon>Spermatophyta</taxon>
        <taxon>Magnoliopsida</taxon>
        <taxon>Liliopsida</taxon>
        <taxon>Acoraceae</taxon>
        <taxon>Acorus</taxon>
    </lineage>
</organism>
<dbReference type="Pfam" id="PF13370">
    <property type="entry name" value="Fer4_13"/>
    <property type="match status" value="1"/>
</dbReference>
<dbReference type="Pfam" id="PF00226">
    <property type="entry name" value="DnaJ"/>
    <property type="match status" value="1"/>
</dbReference>
<dbReference type="SUPFAM" id="SSF46565">
    <property type="entry name" value="Chaperone J-domain"/>
    <property type="match status" value="1"/>
</dbReference>
<proteinExistence type="predicted"/>
<evidence type="ECO:0000256" key="2">
    <source>
        <dbReference type="ARBA" id="ARBA00023004"/>
    </source>
</evidence>
<sequence length="879" mass="99233">MAQLLSLPCADALKFRHPSSFCSRDRRWGPDDHRDLMVSLCFKGKRRSRSIGVVAAAAAAEDFISQESVADDYYSVLGLMPDATPEQIKKAYYNCMKACHPDLAGDDQDTTNFCMFINEVYGVGCHLTGDVAVQVLSDPIQRRVYDEINGYSLTAINPFLDDTCTKDHAFVDEFSCIGCKNCANIAPDVFKIEEDFGRARVCCQSGNPDLVQQAIETCPVDCIHWTSAAQVSLLEDEMRRVERVNVALMLAGMGSSVDVFKMAFSRWEKRQLKILQKTKMRMAKEKDSDKSKTYWDNLWGNSKNYQNTDRCSPSTCQRDPPQYDFSYTLHKGNIFQRKKQRRGQREQQQGPEGGESTQEEVLTDDLHSNFQRQSPKMKIRHTEIKESKEVMVICTPNNCSNTSISSYTVIPSPQEDIRHSPPAEAFFIQASAQNDCSIEAHSAVPFEGGGGQAGLCENLYYSHVSPTVDFWHFQEMIKKSLSEELELEVQKSDGVGPDSLACDHVLLTTCGLPCAHLIAQYKREGRPIPVSAVHPFWRKLGITPFVEDFTHEIDIAPEIELLLKRFTHGNALQQKEIKKWLQRLSDPSATLLLEPTVKVNTRGRKKGGKNRSKALAEESTKRSLSGFEYVLRSIENTSKDASIVSKLSSQAQESQRGKRAKIVVQKAKLLRNRAVGSSIYMSEFPPFLSPFIRNVYDVIGDGHCGFRVVAMFLGMSHEGWREVRNNLLLEIEQRPEEYQLLFYGLDRVEEVKRSLKCQSSYADKEHWMTMPEMGFVIASCYKVIVVHISKNQCLTFFPMRDPPPPISAHRILSLGYVKGCHFVGLDFTPDAPLPPVALSWSRYHLDAASDWVTSYMGRMDRFRSLAGPNVAMVDVIDVD</sequence>
<evidence type="ECO:0000259" key="6">
    <source>
        <dbReference type="PROSITE" id="PS51379"/>
    </source>
</evidence>
<evidence type="ECO:0000256" key="3">
    <source>
        <dbReference type="ARBA" id="ARBA00023014"/>
    </source>
</evidence>
<comment type="caution">
    <text evidence="7">The sequence shown here is derived from an EMBL/GenBank/DDBJ whole genome shotgun (WGS) entry which is preliminary data.</text>
</comment>
<dbReference type="CDD" id="cd06257">
    <property type="entry name" value="DnaJ"/>
    <property type="match status" value="1"/>
</dbReference>
<dbReference type="SUPFAM" id="SSF54862">
    <property type="entry name" value="4Fe-4S ferredoxins"/>
    <property type="match status" value="1"/>
</dbReference>
<accession>A0AAV9A069</accession>
<dbReference type="PANTHER" id="PTHR44579:SF2">
    <property type="entry name" value="OS01G0730500 PROTEIN"/>
    <property type="match status" value="1"/>
</dbReference>
<dbReference type="SMART" id="SM00271">
    <property type="entry name" value="DnaJ"/>
    <property type="match status" value="1"/>
</dbReference>
<keyword evidence="8" id="KW-1185">Reference proteome</keyword>
<dbReference type="InterPro" id="IPR036869">
    <property type="entry name" value="J_dom_sf"/>
</dbReference>
<dbReference type="Gene3D" id="3.90.70.80">
    <property type="match status" value="1"/>
</dbReference>